<keyword evidence="3" id="KW-1185">Reference proteome</keyword>
<dbReference type="Proteomes" id="UP000583454">
    <property type="component" value="Unassembled WGS sequence"/>
</dbReference>
<organism evidence="2 3">
    <name type="scientific">Methylorubrum rhodinum</name>
    <dbReference type="NCBI Taxonomy" id="29428"/>
    <lineage>
        <taxon>Bacteria</taxon>
        <taxon>Pseudomonadati</taxon>
        <taxon>Pseudomonadota</taxon>
        <taxon>Alphaproteobacteria</taxon>
        <taxon>Hyphomicrobiales</taxon>
        <taxon>Methylobacteriaceae</taxon>
        <taxon>Methylorubrum</taxon>
    </lineage>
</organism>
<feature type="compositionally biased region" description="Low complexity" evidence="1">
    <location>
        <begin position="315"/>
        <end position="324"/>
    </location>
</feature>
<comment type="caution">
    <text evidence="2">The sequence shown here is derived from an EMBL/GenBank/DDBJ whole genome shotgun (WGS) entry which is preliminary data.</text>
</comment>
<feature type="compositionally biased region" description="Polar residues" evidence="1">
    <location>
        <begin position="332"/>
        <end position="380"/>
    </location>
</feature>
<protein>
    <submittedName>
        <fullName evidence="2">Uncharacterized protein</fullName>
    </submittedName>
</protein>
<gene>
    <name evidence="2" type="ORF">HNR00_003049</name>
</gene>
<feature type="region of interest" description="Disordered" evidence="1">
    <location>
        <begin position="285"/>
        <end position="423"/>
    </location>
</feature>
<dbReference type="RefSeq" id="WP_183570669.1">
    <property type="nucleotide sequence ID" value="NZ_JACHOP010000013.1"/>
</dbReference>
<evidence type="ECO:0000313" key="3">
    <source>
        <dbReference type="Proteomes" id="UP000583454"/>
    </source>
</evidence>
<feature type="compositionally biased region" description="Low complexity" evidence="1">
    <location>
        <begin position="405"/>
        <end position="414"/>
    </location>
</feature>
<proteinExistence type="predicted"/>
<reference evidence="2 3" key="1">
    <citation type="submission" date="2020-08" db="EMBL/GenBank/DDBJ databases">
        <title>Genomic Encyclopedia of Type Strains, Phase IV (KMG-IV): sequencing the most valuable type-strain genomes for metagenomic binning, comparative biology and taxonomic classification.</title>
        <authorList>
            <person name="Goeker M."/>
        </authorList>
    </citation>
    <scope>NUCLEOTIDE SEQUENCE [LARGE SCALE GENOMIC DNA]</scope>
    <source>
        <strain evidence="2 3">DSM 2163</strain>
    </source>
</reference>
<name>A0A840ZK08_9HYPH</name>
<evidence type="ECO:0000256" key="1">
    <source>
        <dbReference type="SAM" id="MobiDB-lite"/>
    </source>
</evidence>
<accession>A0A840ZK08</accession>
<evidence type="ECO:0000313" key="2">
    <source>
        <dbReference type="EMBL" id="MBB5758329.1"/>
    </source>
</evidence>
<sequence length="572" mass="58511">MLMASALLLLPPRAEAQAVLVVLAERGTYSGDGVRHLEDLVAAYPPRQRLILCSIEDRFCDLMRDDDRVPLKLDGMSPEERRSVARDAVTNFAEGRVQGSRPPAGWMLGATPNLYSLQEAFSKLDGILARYRNETGNRRRGPDTQDNDIRVLVVATDFKLTPGDSETVRNVVVEEGCFGLEGKEAIRTTRPPANAEVTLHLVVPGGGLAPAKGFPPQAAATIARVLGNGQSGVNPFTIVQSAATCPVPPITVPATLIAAGSTCPNRLRSVGGPPPPDLACVAVKTGAKQPGPPYPSQSPPSVVTAPQTHAGLGVGVNPVGTTPGASPPGVPTTPSGAAPQNPTGQATGRQSNVVAPSQSSGPSQPTRSGPQQGAAASTAPSPLPGQPSEPRAQIEPEAFPKQLVPAPGQQPGPGALSGPVSPVGVANSDLPRAEGVVPFALAATTALRPAARSSLSTGIGMILSGASGLKATLMAFGPDYVGRPDINAPDVAVRASSPAQLDLASPPAKGRWRIFVAVAALDAACTGGLNLAGTLSIDLPGVKRTAAFRAQADTCPAGTDRILLELAEVTVL</sequence>
<dbReference type="AlphaFoldDB" id="A0A840ZK08"/>
<dbReference type="EMBL" id="JACHOP010000013">
    <property type="protein sequence ID" value="MBB5758329.1"/>
    <property type="molecule type" value="Genomic_DNA"/>
</dbReference>